<keyword evidence="2" id="KW-0812">Transmembrane</keyword>
<gene>
    <name evidence="3" type="ORF">A3I23_02350</name>
</gene>
<evidence type="ECO:0000256" key="2">
    <source>
        <dbReference type="SAM" id="Phobius"/>
    </source>
</evidence>
<feature type="compositionally biased region" description="Polar residues" evidence="1">
    <location>
        <begin position="60"/>
        <end position="69"/>
    </location>
</feature>
<name>A0A1F6Y437_9BACT</name>
<keyword evidence="2" id="KW-1133">Transmembrane helix</keyword>
<feature type="transmembrane region" description="Helical" evidence="2">
    <location>
        <begin position="7"/>
        <end position="26"/>
    </location>
</feature>
<organism evidence="3 4">
    <name type="scientific">Candidatus Nomurabacteria bacterium RIFCSPLOWO2_02_FULL_40_67</name>
    <dbReference type="NCBI Taxonomy" id="1801787"/>
    <lineage>
        <taxon>Bacteria</taxon>
        <taxon>Candidatus Nomuraibacteriota</taxon>
    </lineage>
</organism>
<dbReference type="Proteomes" id="UP000177693">
    <property type="component" value="Unassembled WGS sequence"/>
</dbReference>
<evidence type="ECO:0000256" key="1">
    <source>
        <dbReference type="SAM" id="MobiDB-lite"/>
    </source>
</evidence>
<accession>A0A1F6Y437</accession>
<comment type="caution">
    <text evidence="3">The sequence shown here is derived from an EMBL/GenBank/DDBJ whole genome shotgun (WGS) entry which is preliminary data.</text>
</comment>
<dbReference type="AlphaFoldDB" id="A0A1F6Y437"/>
<protein>
    <submittedName>
        <fullName evidence="3">Uncharacterized protein</fullName>
    </submittedName>
</protein>
<feature type="region of interest" description="Disordered" evidence="1">
    <location>
        <begin position="106"/>
        <end position="139"/>
    </location>
</feature>
<keyword evidence="2" id="KW-0472">Membrane</keyword>
<feature type="compositionally biased region" description="Low complexity" evidence="1">
    <location>
        <begin position="121"/>
        <end position="132"/>
    </location>
</feature>
<dbReference type="EMBL" id="MFVL01000023">
    <property type="protein sequence ID" value="OGJ01106.1"/>
    <property type="molecule type" value="Genomic_DNA"/>
</dbReference>
<proteinExistence type="predicted"/>
<dbReference type="SUPFAM" id="SSF69304">
    <property type="entry name" value="Tricorn protease N-terminal domain"/>
    <property type="match status" value="1"/>
</dbReference>
<feature type="region of interest" description="Disordered" evidence="1">
    <location>
        <begin position="48"/>
        <end position="72"/>
    </location>
</feature>
<evidence type="ECO:0000313" key="4">
    <source>
        <dbReference type="Proteomes" id="UP000177693"/>
    </source>
</evidence>
<evidence type="ECO:0000313" key="3">
    <source>
        <dbReference type="EMBL" id="OGJ01106.1"/>
    </source>
</evidence>
<reference evidence="3 4" key="1">
    <citation type="journal article" date="2016" name="Nat. Commun.">
        <title>Thousands of microbial genomes shed light on interconnected biogeochemical processes in an aquifer system.</title>
        <authorList>
            <person name="Anantharaman K."/>
            <person name="Brown C.T."/>
            <person name="Hug L.A."/>
            <person name="Sharon I."/>
            <person name="Castelle C.J."/>
            <person name="Probst A.J."/>
            <person name="Thomas B.C."/>
            <person name="Singh A."/>
            <person name="Wilkins M.J."/>
            <person name="Karaoz U."/>
            <person name="Brodie E.L."/>
            <person name="Williams K.H."/>
            <person name="Hubbard S.S."/>
            <person name="Banfield J.F."/>
        </authorList>
    </citation>
    <scope>NUCLEOTIDE SEQUENCE [LARGE SCALE GENOMIC DNA]</scope>
</reference>
<sequence length="457" mass="49669">MSKRNFILLIIILGLGAIAALGFWYFRPGTIAPEDAGTGTNFVSQFKPFGDSKPVPGATTPATGESDYQPNPVETGVKMQLTKVSSMPVAGFVVFSKERLKEVAISPPLGGGGEGSVTPNPTLTLPKGKGTKPTPPPTEFAPALRYVEKKTGNIYQTFADKIEERKFSVTVIPKVYEAYFGNHGQSVIMRYLKANGKTIETFVGTLPKELLGGDTTENNEVKGVFLPDNIQDISISPDTTKIFYLWSSGGSLGDNMIGITLNLLNNKKTQLFDSPLTEWLSVWGNNNMITLSTKPFSSAPGYMYSMDGSGKNLTKILGGVNGLTTKGSPNGKLVLFSDSNLSLRVYHTDTRNSDTLSLRTLPEKCVWGKASDAIYCAVPKSISSGAYPDSWYQGEVSFSDQFWKIDLKTGNATLIIDPMSVSGGEEVDGTKLALDESENYLFFVNKKDSFLWELDLK</sequence>